<sequence>MVRADKCDTESKPKFSIASSDSEKQDHATQKLKSADVGRKRFQFLASLCAGIIGVQSGITLTWTSPILPYLMSDASFLPELSESQISWITSLLALGAIVGAVPAGKIADRIGRKWSIILTTVPFATSWLILIFTRDVVSIYIARFVGGIGAGAACVLVPVYIGEIAQASIRGALTAFFPILLSLGIVLSFVAGAYCPYATFNSICCALLLPLVLSAPFIPESPIWLVQQGRKAQVTKVLLTLRGSKYDITDEITVLQDDVGKVMNVQGGFKDLIGTKAGRRAIIVCVGLMSFQQLCGVDAILFYTVTIFQEANSTVDPFVASIIVGLVEVFITIIVATVIDRFGRKPLLIISGATMTIDLAILGYYFKLKNEGDVSAIGWLPLTCLSAFNVFFSIGYGSVPFTVISEIFPPQTKGVASSMSIVVHWSLVFAVTKLFPSMEDGMGPAATFWTFACFTAASTVFAYFLVPETKGKTLQEIQKKLERSKSSTEYPVEPL</sequence>
<dbReference type="KEGG" id="dqu:106741809"/>
<feature type="transmembrane region" description="Helical" evidence="10">
    <location>
        <begin position="174"/>
        <end position="195"/>
    </location>
</feature>
<keyword evidence="3 10" id="KW-0812">Transmembrane</keyword>
<dbReference type="GO" id="GO:0005886">
    <property type="term" value="C:plasma membrane"/>
    <property type="evidence" value="ECO:0007669"/>
    <property type="project" value="UniProtKB-SubCell"/>
</dbReference>
<dbReference type="InterPro" id="IPR036259">
    <property type="entry name" value="MFS_trans_sf"/>
</dbReference>
<feature type="transmembrane region" description="Helical" evidence="10">
    <location>
        <begin position="416"/>
        <end position="436"/>
    </location>
</feature>
<dbReference type="OrthoDB" id="6612291at2759"/>
<dbReference type="AlphaFoldDB" id="A0A6P3WVH3"/>
<evidence type="ECO:0000313" key="12">
    <source>
        <dbReference type="Proteomes" id="UP000515204"/>
    </source>
</evidence>
<dbReference type="RefSeq" id="XP_014469649.1">
    <property type="nucleotide sequence ID" value="XM_014614163.1"/>
</dbReference>
<feature type="transmembrane region" description="Helical" evidence="10">
    <location>
        <begin position="319"/>
        <end position="340"/>
    </location>
</feature>
<protein>
    <submittedName>
        <fullName evidence="13">Facilitated trehalose transporter Tret1-like</fullName>
    </submittedName>
</protein>
<evidence type="ECO:0000256" key="7">
    <source>
        <dbReference type="ARBA" id="ARBA00024348"/>
    </source>
</evidence>
<keyword evidence="5 10" id="KW-0472">Membrane</keyword>
<feature type="transmembrane region" description="Helical" evidence="10">
    <location>
        <begin position="85"/>
        <end position="103"/>
    </location>
</feature>
<evidence type="ECO:0000256" key="1">
    <source>
        <dbReference type="ARBA" id="ARBA00004651"/>
    </source>
</evidence>
<feature type="transmembrane region" description="Helical" evidence="10">
    <location>
        <begin position="448"/>
        <end position="467"/>
    </location>
</feature>
<name>A0A6P3WVH3_DINQU</name>
<keyword evidence="2" id="KW-1003">Cell membrane</keyword>
<feature type="transmembrane region" description="Helical" evidence="10">
    <location>
        <begin position="379"/>
        <end position="404"/>
    </location>
</feature>
<dbReference type="InterPro" id="IPR005828">
    <property type="entry name" value="MFS_sugar_transport-like"/>
</dbReference>
<feature type="transmembrane region" description="Helical" evidence="10">
    <location>
        <begin position="42"/>
        <end position="65"/>
    </location>
</feature>
<feature type="transmembrane region" description="Helical" evidence="10">
    <location>
        <begin position="140"/>
        <end position="162"/>
    </location>
</feature>
<dbReference type="PROSITE" id="PS00216">
    <property type="entry name" value="SUGAR_TRANSPORT_1"/>
    <property type="match status" value="2"/>
</dbReference>
<keyword evidence="12" id="KW-1185">Reference proteome</keyword>
<evidence type="ECO:0000256" key="2">
    <source>
        <dbReference type="ARBA" id="ARBA00022475"/>
    </source>
</evidence>
<dbReference type="NCBIfam" id="TIGR00879">
    <property type="entry name" value="SP"/>
    <property type="match status" value="1"/>
</dbReference>
<comment type="similarity">
    <text evidence="7">Belongs to the major facilitator superfamily. Sugar transporter (TC 2.A.1.1) family. Trehalose transporter subfamily.</text>
</comment>
<dbReference type="PANTHER" id="PTHR48021:SF1">
    <property type="entry name" value="GH07001P-RELATED"/>
    <property type="match status" value="1"/>
</dbReference>
<feature type="transmembrane region" description="Helical" evidence="10">
    <location>
        <begin position="282"/>
        <end position="307"/>
    </location>
</feature>
<feature type="transmembrane region" description="Helical" evidence="10">
    <location>
        <begin position="115"/>
        <end position="134"/>
    </location>
</feature>
<feature type="region of interest" description="Disordered" evidence="9">
    <location>
        <begin position="1"/>
        <end position="27"/>
    </location>
</feature>
<evidence type="ECO:0000256" key="9">
    <source>
        <dbReference type="SAM" id="MobiDB-lite"/>
    </source>
</evidence>
<accession>A0A6P3WVH3</accession>
<comment type="subcellular location">
    <subcellularLocation>
        <location evidence="1">Cell membrane</location>
        <topology evidence="1">Multi-pass membrane protein</topology>
    </subcellularLocation>
</comment>
<keyword evidence="8" id="KW-0813">Transport</keyword>
<dbReference type="Pfam" id="PF00083">
    <property type="entry name" value="Sugar_tr"/>
    <property type="match status" value="1"/>
</dbReference>
<dbReference type="GeneID" id="106741809"/>
<dbReference type="CDD" id="cd17358">
    <property type="entry name" value="MFS_GLUT6_8_Class3_like"/>
    <property type="match status" value="1"/>
</dbReference>
<evidence type="ECO:0000313" key="13">
    <source>
        <dbReference type="RefSeq" id="XP_014469649.1"/>
    </source>
</evidence>
<dbReference type="InterPro" id="IPR005829">
    <property type="entry name" value="Sugar_transporter_CS"/>
</dbReference>
<organism evidence="12 13">
    <name type="scientific">Dinoponera quadriceps</name>
    <name type="common">South American ant</name>
    <dbReference type="NCBI Taxonomy" id="609295"/>
    <lineage>
        <taxon>Eukaryota</taxon>
        <taxon>Metazoa</taxon>
        <taxon>Ecdysozoa</taxon>
        <taxon>Arthropoda</taxon>
        <taxon>Hexapoda</taxon>
        <taxon>Insecta</taxon>
        <taxon>Pterygota</taxon>
        <taxon>Neoptera</taxon>
        <taxon>Endopterygota</taxon>
        <taxon>Hymenoptera</taxon>
        <taxon>Apocrita</taxon>
        <taxon>Aculeata</taxon>
        <taxon>Formicoidea</taxon>
        <taxon>Formicidae</taxon>
        <taxon>Ponerinae</taxon>
        <taxon>Ponerini</taxon>
        <taxon>Dinoponera</taxon>
    </lineage>
</organism>
<evidence type="ECO:0000256" key="3">
    <source>
        <dbReference type="ARBA" id="ARBA00022692"/>
    </source>
</evidence>
<reference evidence="13" key="1">
    <citation type="submission" date="2025-08" db="UniProtKB">
        <authorList>
            <consortium name="RefSeq"/>
        </authorList>
    </citation>
    <scope>IDENTIFICATION</scope>
</reference>
<dbReference type="SUPFAM" id="SSF103473">
    <property type="entry name" value="MFS general substrate transporter"/>
    <property type="match status" value="1"/>
</dbReference>
<dbReference type="Proteomes" id="UP000515204">
    <property type="component" value="Unplaced"/>
</dbReference>
<gene>
    <name evidence="13" type="primary">LOC106741809</name>
</gene>
<dbReference type="PROSITE" id="PS50850">
    <property type="entry name" value="MFS"/>
    <property type="match status" value="1"/>
</dbReference>
<feature type="transmembrane region" description="Helical" evidence="10">
    <location>
        <begin position="347"/>
        <end position="367"/>
    </location>
</feature>
<dbReference type="Gene3D" id="1.20.1250.20">
    <property type="entry name" value="MFS general substrate transporter like domains"/>
    <property type="match status" value="2"/>
</dbReference>
<dbReference type="InterPro" id="IPR020846">
    <property type="entry name" value="MFS_dom"/>
</dbReference>
<dbReference type="PRINTS" id="PR00171">
    <property type="entry name" value="SUGRTRNSPORT"/>
</dbReference>
<dbReference type="PROSITE" id="PS00217">
    <property type="entry name" value="SUGAR_TRANSPORT_2"/>
    <property type="match status" value="1"/>
</dbReference>
<feature type="transmembrane region" description="Helical" evidence="10">
    <location>
        <begin position="201"/>
        <end position="219"/>
    </location>
</feature>
<evidence type="ECO:0000256" key="4">
    <source>
        <dbReference type="ARBA" id="ARBA00022989"/>
    </source>
</evidence>
<dbReference type="InterPro" id="IPR044775">
    <property type="entry name" value="MFS_ERD6/Tret1-like"/>
</dbReference>
<dbReference type="GO" id="GO:0051119">
    <property type="term" value="F:sugar transmembrane transporter activity"/>
    <property type="evidence" value="ECO:0007669"/>
    <property type="project" value="InterPro"/>
</dbReference>
<evidence type="ECO:0000256" key="8">
    <source>
        <dbReference type="RuleBase" id="RU003346"/>
    </source>
</evidence>
<evidence type="ECO:0000256" key="10">
    <source>
        <dbReference type="SAM" id="Phobius"/>
    </source>
</evidence>
<dbReference type="InterPro" id="IPR050549">
    <property type="entry name" value="MFS_Trehalose_Transporter"/>
</dbReference>
<keyword evidence="4 10" id="KW-1133">Transmembrane helix</keyword>
<proteinExistence type="inferred from homology"/>
<feature type="compositionally biased region" description="Basic and acidic residues" evidence="9">
    <location>
        <begin position="1"/>
        <end position="13"/>
    </location>
</feature>
<dbReference type="PANTHER" id="PTHR48021">
    <property type="match status" value="1"/>
</dbReference>
<evidence type="ECO:0000256" key="5">
    <source>
        <dbReference type="ARBA" id="ARBA00023136"/>
    </source>
</evidence>
<dbReference type="FunFam" id="1.20.1250.20:FF:000055">
    <property type="entry name" value="Facilitated trehalose transporter Tret1-2 homolog"/>
    <property type="match status" value="1"/>
</dbReference>
<dbReference type="InterPro" id="IPR003663">
    <property type="entry name" value="Sugar/inositol_transpt"/>
</dbReference>
<evidence type="ECO:0000259" key="11">
    <source>
        <dbReference type="PROSITE" id="PS50850"/>
    </source>
</evidence>
<feature type="domain" description="Major facilitator superfamily (MFS) profile" evidence="11">
    <location>
        <begin position="42"/>
        <end position="471"/>
    </location>
</feature>
<evidence type="ECO:0000256" key="6">
    <source>
        <dbReference type="ARBA" id="ARBA00023180"/>
    </source>
</evidence>
<keyword evidence="6" id="KW-0325">Glycoprotein</keyword>